<evidence type="ECO:0000256" key="1">
    <source>
        <dbReference type="SAM" id="MobiDB-lite"/>
    </source>
</evidence>
<evidence type="ECO:0000313" key="2">
    <source>
        <dbReference type="EMBL" id="KAK7013895.1"/>
    </source>
</evidence>
<dbReference type="Proteomes" id="UP001362999">
    <property type="component" value="Unassembled WGS sequence"/>
</dbReference>
<dbReference type="AlphaFoldDB" id="A0AAW0ALG9"/>
<proteinExistence type="predicted"/>
<dbReference type="EMBL" id="JAWWNJ010000058">
    <property type="protein sequence ID" value="KAK7013895.1"/>
    <property type="molecule type" value="Genomic_DNA"/>
</dbReference>
<reference evidence="2 3" key="1">
    <citation type="journal article" date="2024" name="J Genomics">
        <title>Draft genome sequencing and assembly of Favolaschia claudopus CIRM-BRFM 2984 isolated from oak limbs.</title>
        <authorList>
            <person name="Navarro D."/>
            <person name="Drula E."/>
            <person name="Chaduli D."/>
            <person name="Cazenave R."/>
            <person name="Ahrendt S."/>
            <person name="Wang J."/>
            <person name="Lipzen A."/>
            <person name="Daum C."/>
            <person name="Barry K."/>
            <person name="Grigoriev I.V."/>
            <person name="Favel A."/>
            <person name="Rosso M.N."/>
            <person name="Martin F."/>
        </authorList>
    </citation>
    <scope>NUCLEOTIDE SEQUENCE [LARGE SCALE GENOMIC DNA]</scope>
    <source>
        <strain evidence="2 3">CIRM-BRFM 2984</strain>
    </source>
</reference>
<feature type="compositionally biased region" description="Acidic residues" evidence="1">
    <location>
        <begin position="65"/>
        <end position="76"/>
    </location>
</feature>
<accession>A0AAW0ALG9</accession>
<keyword evidence="3" id="KW-1185">Reference proteome</keyword>
<comment type="caution">
    <text evidence="2">The sequence shown here is derived from an EMBL/GenBank/DDBJ whole genome shotgun (WGS) entry which is preliminary data.</text>
</comment>
<gene>
    <name evidence="2" type="ORF">R3P38DRAFT_2788155</name>
</gene>
<feature type="region of interest" description="Disordered" evidence="1">
    <location>
        <begin position="63"/>
        <end position="86"/>
    </location>
</feature>
<name>A0AAW0ALG9_9AGAR</name>
<evidence type="ECO:0000313" key="3">
    <source>
        <dbReference type="Proteomes" id="UP001362999"/>
    </source>
</evidence>
<protein>
    <submittedName>
        <fullName evidence="2">Uncharacterized protein</fullName>
    </submittedName>
</protein>
<organism evidence="2 3">
    <name type="scientific">Favolaschia claudopus</name>
    <dbReference type="NCBI Taxonomy" id="2862362"/>
    <lineage>
        <taxon>Eukaryota</taxon>
        <taxon>Fungi</taxon>
        <taxon>Dikarya</taxon>
        <taxon>Basidiomycota</taxon>
        <taxon>Agaricomycotina</taxon>
        <taxon>Agaricomycetes</taxon>
        <taxon>Agaricomycetidae</taxon>
        <taxon>Agaricales</taxon>
        <taxon>Marasmiineae</taxon>
        <taxon>Mycenaceae</taxon>
        <taxon>Favolaschia</taxon>
    </lineage>
</organism>
<sequence>MLPDDPEEREVTGDSWFQNFGANYNGKMIELTEVNGEMWVRCRAAGHVHPLDTLRCWKKENKSIEEDEEDDDEDVPNADRPPNNDDWQVFAQAFPNAPVPQYTTTYINEMSGRKLVMRRFRSKHAKNRHFKLQVFNAGQRAKENLGVHVLRESRPPQALVQIDGSAGRTPSNIAAACKEKRKDGQDPQNVLPRSIRGRRTISSPQLSFVYTLSPSAASFGVIAWFNHHIWNAAVLTSATTLTLSLLNLYAGLGVHERSNRHIVLAPFAAYSIGTPLLADEVDASIIPKAANLQQFTGRLNSSQHIFRCRSRFSSKSDDTSLLQGCAFNKLVSFQIELFFNSHGGPADPLTVPISSLEAIAASTPRAKFDSNRACRACQPTNCEYWV</sequence>